<dbReference type="EMBL" id="CM001219">
    <property type="protein sequence ID" value="AES68347.1"/>
    <property type="molecule type" value="Genomic_DNA"/>
</dbReference>
<accession>G7J0A4</accession>
<reference evidence="2" key="3">
    <citation type="submission" date="2015-04" db="UniProtKB">
        <authorList>
            <consortium name="EnsemblPlants"/>
        </authorList>
    </citation>
    <scope>IDENTIFICATION</scope>
    <source>
        <strain evidence="2">cv. Jemalong A17</strain>
    </source>
</reference>
<evidence type="ECO:0000313" key="3">
    <source>
        <dbReference type="Proteomes" id="UP000002051"/>
    </source>
</evidence>
<name>G7J0A4_MEDTR</name>
<proteinExistence type="predicted"/>
<keyword evidence="3" id="KW-1185">Reference proteome</keyword>
<dbReference type="HOGENOM" id="CLU_2174725_0_0_1"/>
<organism evidence="1 3">
    <name type="scientific">Medicago truncatula</name>
    <name type="common">Barrel medic</name>
    <name type="synonym">Medicago tribuloides</name>
    <dbReference type="NCBI Taxonomy" id="3880"/>
    <lineage>
        <taxon>Eukaryota</taxon>
        <taxon>Viridiplantae</taxon>
        <taxon>Streptophyta</taxon>
        <taxon>Embryophyta</taxon>
        <taxon>Tracheophyta</taxon>
        <taxon>Spermatophyta</taxon>
        <taxon>Magnoliopsida</taxon>
        <taxon>eudicotyledons</taxon>
        <taxon>Gunneridae</taxon>
        <taxon>Pentapetalae</taxon>
        <taxon>rosids</taxon>
        <taxon>fabids</taxon>
        <taxon>Fabales</taxon>
        <taxon>Fabaceae</taxon>
        <taxon>Papilionoideae</taxon>
        <taxon>50 kb inversion clade</taxon>
        <taxon>NPAAA clade</taxon>
        <taxon>Hologalegina</taxon>
        <taxon>IRL clade</taxon>
        <taxon>Trifolieae</taxon>
        <taxon>Medicago</taxon>
    </lineage>
</organism>
<dbReference type="PaxDb" id="3880-AES68347"/>
<gene>
    <name evidence="1" type="ordered locus">MTR_3g007220</name>
</gene>
<dbReference type="AlphaFoldDB" id="G7J0A4"/>
<evidence type="ECO:0000313" key="1">
    <source>
        <dbReference type="EMBL" id="AES68347.1"/>
    </source>
</evidence>
<dbReference type="EnsemblPlants" id="AES68347">
    <property type="protein sequence ID" value="AES68347"/>
    <property type="gene ID" value="MTR_3g007220"/>
</dbReference>
<evidence type="ECO:0000313" key="2">
    <source>
        <dbReference type="EnsemblPlants" id="AES68347"/>
    </source>
</evidence>
<sequence length="110" mass="12719">MDPKLEGHLLAGSLREKNKKVVADPTKRLEQPKNILMNLKSKRKDGFTNIKQMYNACQRYKMSIKVDKLNWQGAHSKDVPREYQIRFSGGTTLDQCACRYARAGLVIHLW</sequence>
<reference evidence="1 3" key="2">
    <citation type="journal article" date="2014" name="BMC Genomics">
        <title>An improved genome release (version Mt4.0) for the model legume Medicago truncatula.</title>
        <authorList>
            <person name="Tang H."/>
            <person name="Krishnakumar V."/>
            <person name="Bidwell S."/>
            <person name="Rosen B."/>
            <person name="Chan A."/>
            <person name="Zhou S."/>
            <person name="Gentzbittel L."/>
            <person name="Childs K.L."/>
            <person name="Yandell M."/>
            <person name="Gundlach H."/>
            <person name="Mayer K.F."/>
            <person name="Schwartz D.C."/>
            <person name="Town C.D."/>
        </authorList>
    </citation>
    <scope>GENOME REANNOTATION</scope>
    <source>
        <strain evidence="2 3">cv. Jemalong A17</strain>
    </source>
</reference>
<dbReference type="Proteomes" id="UP000002051">
    <property type="component" value="Chromosome 3"/>
</dbReference>
<protein>
    <submittedName>
        <fullName evidence="1 2">Uncharacterized protein</fullName>
    </submittedName>
</protein>
<reference evidence="1 3" key="1">
    <citation type="journal article" date="2011" name="Nature">
        <title>The Medicago genome provides insight into the evolution of rhizobial symbioses.</title>
        <authorList>
            <person name="Young N.D."/>
            <person name="Debelle F."/>
            <person name="Oldroyd G.E."/>
            <person name="Geurts R."/>
            <person name="Cannon S.B."/>
            <person name="Udvardi M.K."/>
            <person name="Benedito V.A."/>
            <person name="Mayer K.F."/>
            <person name="Gouzy J."/>
            <person name="Schoof H."/>
            <person name="Van de Peer Y."/>
            <person name="Proost S."/>
            <person name="Cook D.R."/>
            <person name="Meyers B.C."/>
            <person name="Spannagl M."/>
            <person name="Cheung F."/>
            <person name="De Mita S."/>
            <person name="Krishnakumar V."/>
            <person name="Gundlach H."/>
            <person name="Zhou S."/>
            <person name="Mudge J."/>
            <person name="Bharti A.K."/>
            <person name="Murray J.D."/>
            <person name="Naoumkina M.A."/>
            <person name="Rosen B."/>
            <person name="Silverstein K.A."/>
            <person name="Tang H."/>
            <person name="Rombauts S."/>
            <person name="Zhao P.X."/>
            <person name="Zhou P."/>
            <person name="Barbe V."/>
            <person name="Bardou P."/>
            <person name="Bechner M."/>
            <person name="Bellec A."/>
            <person name="Berger A."/>
            <person name="Berges H."/>
            <person name="Bidwell S."/>
            <person name="Bisseling T."/>
            <person name="Choisne N."/>
            <person name="Couloux A."/>
            <person name="Denny R."/>
            <person name="Deshpande S."/>
            <person name="Dai X."/>
            <person name="Doyle J.J."/>
            <person name="Dudez A.M."/>
            <person name="Farmer A.D."/>
            <person name="Fouteau S."/>
            <person name="Franken C."/>
            <person name="Gibelin C."/>
            <person name="Gish J."/>
            <person name="Goldstein S."/>
            <person name="Gonzalez A.J."/>
            <person name="Green P.J."/>
            <person name="Hallab A."/>
            <person name="Hartog M."/>
            <person name="Hua A."/>
            <person name="Humphray S.J."/>
            <person name="Jeong D.H."/>
            <person name="Jing Y."/>
            <person name="Jocker A."/>
            <person name="Kenton S.M."/>
            <person name="Kim D.J."/>
            <person name="Klee K."/>
            <person name="Lai H."/>
            <person name="Lang C."/>
            <person name="Lin S."/>
            <person name="Macmil S.L."/>
            <person name="Magdelenat G."/>
            <person name="Matthews L."/>
            <person name="McCorrison J."/>
            <person name="Monaghan E.L."/>
            <person name="Mun J.H."/>
            <person name="Najar F.Z."/>
            <person name="Nicholson C."/>
            <person name="Noirot C."/>
            <person name="O'Bleness M."/>
            <person name="Paule C.R."/>
            <person name="Poulain J."/>
            <person name="Prion F."/>
            <person name="Qin B."/>
            <person name="Qu C."/>
            <person name="Retzel E.F."/>
            <person name="Riddle C."/>
            <person name="Sallet E."/>
            <person name="Samain S."/>
            <person name="Samson N."/>
            <person name="Sanders I."/>
            <person name="Saurat O."/>
            <person name="Scarpelli C."/>
            <person name="Schiex T."/>
            <person name="Segurens B."/>
            <person name="Severin A.J."/>
            <person name="Sherrier D.J."/>
            <person name="Shi R."/>
            <person name="Sims S."/>
            <person name="Singer S.R."/>
            <person name="Sinharoy S."/>
            <person name="Sterck L."/>
            <person name="Viollet A."/>
            <person name="Wang B.B."/>
            <person name="Wang K."/>
            <person name="Wang M."/>
            <person name="Wang X."/>
            <person name="Warfsmann J."/>
            <person name="Weissenbach J."/>
            <person name="White D.D."/>
            <person name="White J.D."/>
            <person name="Wiley G.B."/>
            <person name="Wincker P."/>
            <person name="Xing Y."/>
            <person name="Yang L."/>
            <person name="Yao Z."/>
            <person name="Ying F."/>
            <person name="Zhai J."/>
            <person name="Zhou L."/>
            <person name="Zuber A."/>
            <person name="Denarie J."/>
            <person name="Dixon R.A."/>
            <person name="May G.D."/>
            <person name="Schwartz D.C."/>
            <person name="Rogers J."/>
            <person name="Quetier F."/>
            <person name="Town C.D."/>
            <person name="Roe B.A."/>
        </authorList>
    </citation>
    <scope>NUCLEOTIDE SEQUENCE [LARGE SCALE GENOMIC DNA]</scope>
    <source>
        <strain evidence="1">A17</strain>
        <strain evidence="2 3">cv. Jemalong A17</strain>
    </source>
</reference>